<dbReference type="HOGENOM" id="CLU_1454342_0_0_1"/>
<evidence type="ECO:0000313" key="2">
    <source>
        <dbReference type="EMBL" id="ETN45815.1"/>
    </source>
</evidence>
<evidence type="ECO:0000313" key="3">
    <source>
        <dbReference type="Proteomes" id="UP000030752"/>
    </source>
</evidence>
<name>W2SB11_CYPE1</name>
<dbReference type="Proteomes" id="UP000030752">
    <property type="component" value="Unassembled WGS sequence"/>
</dbReference>
<sequence length="186" mass="20808">MGKKQDPAETLRKAKEKGAGQDTGIADSKRTFRKLEPGTKRNYQKQLDLWHKFVRQNPDTSPYDLRSLQKFVMAMAYAINSAEGIEAACVETVRKNWNAFTAAWRQANTESPEIPRDIIRERLGLQIRDSVEVERRVSDARPARKGGARLGLSNDTLVEGVVYVVVARVGVEVSRSGATVRVLPRA</sequence>
<dbReference type="GeneID" id="19976987"/>
<feature type="region of interest" description="Disordered" evidence="1">
    <location>
        <begin position="1"/>
        <end position="34"/>
    </location>
</feature>
<gene>
    <name evidence="2" type="ORF">HMPREF1541_09648</name>
</gene>
<dbReference type="RefSeq" id="XP_008712543.1">
    <property type="nucleotide sequence ID" value="XM_008714321.1"/>
</dbReference>
<keyword evidence="3" id="KW-1185">Reference proteome</keyword>
<accession>W2SB11</accession>
<dbReference type="STRING" id="1220924.W2SB11"/>
<feature type="compositionally biased region" description="Basic and acidic residues" evidence="1">
    <location>
        <begin position="1"/>
        <end position="19"/>
    </location>
</feature>
<proteinExistence type="predicted"/>
<dbReference type="InParanoid" id="W2SB11"/>
<organism evidence="2 3">
    <name type="scientific">Cyphellophora europaea (strain CBS 101466)</name>
    <name type="common">Phialophora europaea</name>
    <dbReference type="NCBI Taxonomy" id="1220924"/>
    <lineage>
        <taxon>Eukaryota</taxon>
        <taxon>Fungi</taxon>
        <taxon>Dikarya</taxon>
        <taxon>Ascomycota</taxon>
        <taxon>Pezizomycotina</taxon>
        <taxon>Eurotiomycetes</taxon>
        <taxon>Chaetothyriomycetidae</taxon>
        <taxon>Chaetothyriales</taxon>
        <taxon>Cyphellophoraceae</taxon>
        <taxon>Cyphellophora</taxon>
    </lineage>
</organism>
<evidence type="ECO:0000256" key="1">
    <source>
        <dbReference type="SAM" id="MobiDB-lite"/>
    </source>
</evidence>
<protein>
    <submittedName>
        <fullName evidence="2">Uncharacterized protein</fullName>
    </submittedName>
</protein>
<reference evidence="2 3" key="1">
    <citation type="submission" date="2013-03" db="EMBL/GenBank/DDBJ databases">
        <title>The Genome Sequence of Phialophora europaea CBS 101466.</title>
        <authorList>
            <consortium name="The Broad Institute Genomics Platform"/>
            <person name="Cuomo C."/>
            <person name="de Hoog S."/>
            <person name="Gorbushina A."/>
            <person name="Walker B."/>
            <person name="Young S.K."/>
            <person name="Zeng Q."/>
            <person name="Gargeya S."/>
            <person name="Fitzgerald M."/>
            <person name="Haas B."/>
            <person name="Abouelleil A."/>
            <person name="Allen A.W."/>
            <person name="Alvarado L."/>
            <person name="Arachchi H.M."/>
            <person name="Berlin A.M."/>
            <person name="Chapman S.B."/>
            <person name="Gainer-Dewar J."/>
            <person name="Goldberg J."/>
            <person name="Griggs A."/>
            <person name="Gujja S."/>
            <person name="Hansen M."/>
            <person name="Howarth C."/>
            <person name="Imamovic A."/>
            <person name="Ireland A."/>
            <person name="Larimer J."/>
            <person name="McCowan C."/>
            <person name="Murphy C."/>
            <person name="Pearson M."/>
            <person name="Poon T.W."/>
            <person name="Priest M."/>
            <person name="Roberts A."/>
            <person name="Saif S."/>
            <person name="Shea T."/>
            <person name="Sisk P."/>
            <person name="Sykes S."/>
            <person name="Wortman J."/>
            <person name="Nusbaum C."/>
            <person name="Birren B."/>
        </authorList>
    </citation>
    <scope>NUCLEOTIDE SEQUENCE [LARGE SCALE GENOMIC DNA]</scope>
    <source>
        <strain evidence="2 3">CBS 101466</strain>
    </source>
</reference>
<dbReference type="VEuPathDB" id="FungiDB:HMPREF1541_09648"/>
<dbReference type="OrthoDB" id="4160863at2759"/>
<dbReference type="EMBL" id="KB822712">
    <property type="protein sequence ID" value="ETN45815.1"/>
    <property type="molecule type" value="Genomic_DNA"/>
</dbReference>
<dbReference type="AlphaFoldDB" id="W2SB11"/>